<protein>
    <submittedName>
        <fullName evidence="2">Uncharacterized protein</fullName>
    </submittedName>
</protein>
<evidence type="ECO:0000313" key="2">
    <source>
        <dbReference type="EMBL" id="CAG7663895.1"/>
    </source>
</evidence>
<keyword evidence="3" id="KW-1185">Reference proteome</keyword>
<dbReference type="Proteomes" id="UP000708208">
    <property type="component" value="Unassembled WGS sequence"/>
</dbReference>
<accession>A0A8J2J6V9</accession>
<reference evidence="2" key="1">
    <citation type="submission" date="2021-06" db="EMBL/GenBank/DDBJ databases">
        <authorList>
            <person name="Hodson N. C."/>
            <person name="Mongue J. A."/>
            <person name="Jaron S. K."/>
        </authorList>
    </citation>
    <scope>NUCLEOTIDE SEQUENCE</scope>
</reference>
<dbReference type="AlphaFoldDB" id="A0A8J2J6V9"/>
<keyword evidence="1" id="KW-1133">Transmembrane helix</keyword>
<comment type="caution">
    <text evidence="2">The sequence shown here is derived from an EMBL/GenBank/DDBJ whole genome shotgun (WGS) entry which is preliminary data.</text>
</comment>
<organism evidence="2 3">
    <name type="scientific">Allacma fusca</name>
    <dbReference type="NCBI Taxonomy" id="39272"/>
    <lineage>
        <taxon>Eukaryota</taxon>
        <taxon>Metazoa</taxon>
        <taxon>Ecdysozoa</taxon>
        <taxon>Arthropoda</taxon>
        <taxon>Hexapoda</taxon>
        <taxon>Collembola</taxon>
        <taxon>Symphypleona</taxon>
        <taxon>Sminthuridae</taxon>
        <taxon>Allacma</taxon>
    </lineage>
</organism>
<dbReference type="EMBL" id="CAJVCH010008560">
    <property type="protein sequence ID" value="CAG7663895.1"/>
    <property type="molecule type" value="Genomic_DNA"/>
</dbReference>
<gene>
    <name evidence="2" type="ORF">AFUS01_LOCUS1537</name>
</gene>
<name>A0A8J2J6V9_9HEXA</name>
<evidence type="ECO:0000313" key="3">
    <source>
        <dbReference type="Proteomes" id="UP000708208"/>
    </source>
</evidence>
<feature type="transmembrane region" description="Helical" evidence="1">
    <location>
        <begin position="20"/>
        <end position="41"/>
    </location>
</feature>
<keyword evidence="1" id="KW-0472">Membrane</keyword>
<proteinExistence type="predicted"/>
<feature type="non-terminal residue" evidence="2">
    <location>
        <position position="1"/>
    </location>
</feature>
<sequence length="97" mass="10826">GRNTPGGRFEFVYRGATSTINAGILFVISHMILLVTLNGIISTWNQAKVLDTNRNTDNTYHYVSYSIAILSTSLKTYEDLITQYADELCLTVAIFSK</sequence>
<keyword evidence="1" id="KW-0812">Transmembrane</keyword>
<evidence type="ECO:0000256" key="1">
    <source>
        <dbReference type="SAM" id="Phobius"/>
    </source>
</evidence>